<dbReference type="InterPro" id="IPR005901">
    <property type="entry name" value="GLPGLI"/>
</dbReference>
<comment type="caution">
    <text evidence="2">The sequence shown here is derived from an EMBL/GenBank/DDBJ whole genome shotgun (WGS) entry which is preliminary data.</text>
</comment>
<evidence type="ECO:0000313" key="3">
    <source>
        <dbReference type="Proteomes" id="UP000886744"/>
    </source>
</evidence>
<reference evidence="2" key="1">
    <citation type="submission" date="2020-10" db="EMBL/GenBank/DDBJ databases">
        <authorList>
            <person name="Gilroy R."/>
        </authorList>
    </citation>
    <scope>NUCLEOTIDE SEQUENCE</scope>
    <source>
        <strain evidence="2">ChiHjej13B12-12457</strain>
    </source>
</reference>
<accession>A0A9D1J7F5</accession>
<gene>
    <name evidence="2" type="ORF">IAC94_08630</name>
</gene>
<keyword evidence="1" id="KW-0732">Signal</keyword>
<feature type="chain" id="PRO_5039005928" evidence="1">
    <location>
        <begin position="25"/>
        <end position="316"/>
    </location>
</feature>
<feature type="signal peptide" evidence="1">
    <location>
        <begin position="1"/>
        <end position="24"/>
    </location>
</feature>
<dbReference type="NCBIfam" id="TIGR01200">
    <property type="entry name" value="GLPGLI"/>
    <property type="match status" value="1"/>
</dbReference>
<dbReference type="EMBL" id="DVHI01000104">
    <property type="protein sequence ID" value="HIR63563.1"/>
    <property type="molecule type" value="Genomic_DNA"/>
</dbReference>
<dbReference type="Proteomes" id="UP000886744">
    <property type="component" value="Unassembled WGS sequence"/>
</dbReference>
<evidence type="ECO:0000313" key="2">
    <source>
        <dbReference type="EMBL" id="HIR63563.1"/>
    </source>
</evidence>
<protein>
    <submittedName>
        <fullName evidence="2">GLPGLI family protein</fullName>
    </submittedName>
</protein>
<sequence length="316" mass="36043">MKIKSKRTALALLAVMAVHPLANSQNLSDQEVARIVSSGRYFPAARDFSLREKADTMEMRILYGFEYVIDTLSGKCLHEPYMLEIGGKLTHYYSYNAYIRDSVQSEVYASEKSKGMNAFTDITSSVIPEDQTATYYEIFRCIPSSSRYVLLRVQNTDYCYSEKAEQTEWRLSDRTDTVCGYRCQVAEGQLNGRQWTVSFSTDIPYPYGPWKLEGLPGLILKAEDSEGLLRWEAVGLEKGRDRSIYRYPQNKTSAIGLHCRCEKTSKKNIAGLWRMMWRSPGFLRTSGKPMKVMLPDGSTKTVEIPGHNEGYYPPLE</sequence>
<evidence type="ECO:0000256" key="1">
    <source>
        <dbReference type="SAM" id="SignalP"/>
    </source>
</evidence>
<reference evidence="2" key="2">
    <citation type="journal article" date="2021" name="PeerJ">
        <title>Extensive microbial diversity within the chicken gut microbiome revealed by metagenomics and culture.</title>
        <authorList>
            <person name="Gilroy R."/>
            <person name="Ravi A."/>
            <person name="Getino M."/>
            <person name="Pursley I."/>
            <person name="Horton D.L."/>
            <person name="Alikhan N.F."/>
            <person name="Baker D."/>
            <person name="Gharbi K."/>
            <person name="Hall N."/>
            <person name="Watson M."/>
            <person name="Adriaenssens E.M."/>
            <person name="Foster-Nyarko E."/>
            <person name="Jarju S."/>
            <person name="Secka A."/>
            <person name="Antonio M."/>
            <person name="Oren A."/>
            <person name="Chaudhuri R.R."/>
            <person name="La Ragione R."/>
            <person name="Hildebrand F."/>
            <person name="Pallen M.J."/>
        </authorList>
    </citation>
    <scope>NUCLEOTIDE SEQUENCE</scope>
    <source>
        <strain evidence="2">ChiHjej13B12-12457</strain>
    </source>
</reference>
<name>A0A9D1J7F5_9BACT</name>
<dbReference type="AlphaFoldDB" id="A0A9D1J7F5"/>
<organism evidence="2 3">
    <name type="scientific">Candidatus Coprenecus avistercoris</name>
    <dbReference type="NCBI Taxonomy" id="2840730"/>
    <lineage>
        <taxon>Bacteria</taxon>
        <taxon>Pseudomonadati</taxon>
        <taxon>Bacteroidota</taxon>
        <taxon>Bacteroidia</taxon>
        <taxon>Bacteroidales</taxon>
        <taxon>Rikenellaceae</taxon>
        <taxon>Rikenellaceae incertae sedis</taxon>
        <taxon>Candidatus Coprenecus</taxon>
    </lineage>
</organism>
<proteinExistence type="predicted"/>